<sequence length="239" mass="25453">MTKMRGLLAYFVSLAVFAAFNMAGAAVHYNNNRVLFEAQTVTYRVLWGQSGVIYAYLFLPIALAAWVAMAVKVEHDDRNLQRMAGYAALCRHVLLGKLLAIAVMAVIGTVIYWVAMAVTGLMLGFGLNGELGTTLLAALSGALGAAAVMTVLLYVAMRARSFVTPVAVGGAGSMVGLVLVLVARPLALFWPFCLPGNLMFVRSAGQVCLAEAVGNVAMALLWMAAAIAVLVAHLRRREF</sequence>
<feature type="chain" id="PRO_5039144958" evidence="2">
    <location>
        <begin position="19"/>
        <end position="239"/>
    </location>
</feature>
<dbReference type="EMBL" id="LT906453">
    <property type="protein sequence ID" value="SNV21632.1"/>
    <property type="molecule type" value="Genomic_DNA"/>
</dbReference>
<feature type="transmembrane region" description="Helical" evidence="1">
    <location>
        <begin position="53"/>
        <end position="73"/>
    </location>
</feature>
<dbReference type="AlphaFoldDB" id="A0A239VHR3"/>
<feature type="transmembrane region" description="Helical" evidence="1">
    <location>
        <begin position="94"/>
        <end position="115"/>
    </location>
</feature>
<protein>
    <submittedName>
        <fullName evidence="3">Uncharacterized protein conserved in bacteria</fullName>
    </submittedName>
</protein>
<dbReference type="KEGG" id="dco:SAMEA4475696_1298"/>
<feature type="transmembrane region" description="Helical" evidence="1">
    <location>
        <begin position="168"/>
        <end position="192"/>
    </location>
</feature>
<gene>
    <name evidence="3" type="ORF">SAMEA4475696_01298</name>
</gene>
<evidence type="ECO:0000313" key="3">
    <source>
        <dbReference type="EMBL" id="SNV21632.1"/>
    </source>
</evidence>
<evidence type="ECO:0000313" key="4">
    <source>
        <dbReference type="Proteomes" id="UP000242637"/>
    </source>
</evidence>
<reference evidence="3 4" key="1">
    <citation type="submission" date="2017-06" db="EMBL/GenBank/DDBJ databases">
        <authorList>
            <consortium name="Pathogen Informatics"/>
        </authorList>
    </citation>
    <scope>NUCLEOTIDE SEQUENCE [LARGE SCALE GENOMIC DNA]</scope>
    <source>
        <strain evidence="3 4">NCTC13039</strain>
    </source>
</reference>
<evidence type="ECO:0000256" key="2">
    <source>
        <dbReference type="SAM" id="SignalP"/>
    </source>
</evidence>
<dbReference type="STRING" id="1121387.GCA_000429885_02013"/>
<keyword evidence="1" id="KW-0812">Transmembrane</keyword>
<proteinExistence type="predicted"/>
<keyword evidence="1" id="KW-0472">Membrane</keyword>
<keyword evidence="2" id="KW-0732">Signal</keyword>
<keyword evidence="1" id="KW-1133">Transmembrane helix</keyword>
<organism evidence="3 4">
    <name type="scientific">Dermatophilus congolensis</name>
    <dbReference type="NCBI Taxonomy" id="1863"/>
    <lineage>
        <taxon>Bacteria</taxon>
        <taxon>Bacillati</taxon>
        <taxon>Actinomycetota</taxon>
        <taxon>Actinomycetes</taxon>
        <taxon>Micrococcales</taxon>
        <taxon>Dermatophilaceae</taxon>
        <taxon>Dermatophilus</taxon>
    </lineage>
</organism>
<dbReference type="Proteomes" id="UP000242637">
    <property type="component" value="Chromosome 1"/>
</dbReference>
<feature type="transmembrane region" description="Helical" evidence="1">
    <location>
        <begin position="212"/>
        <end position="234"/>
    </location>
</feature>
<dbReference type="Pfam" id="PF12730">
    <property type="entry name" value="ABC2_membrane_4"/>
    <property type="match status" value="1"/>
</dbReference>
<feature type="transmembrane region" description="Helical" evidence="1">
    <location>
        <begin position="135"/>
        <end position="156"/>
    </location>
</feature>
<keyword evidence="4" id="KW-1185">Reference proteome</keyword>
<feature type="signal peptide" evidence="2">
    <location>
        <begin position="1"/>
        <end position="18"/>
    </location>
</feature>
<evidence type="ECO:0000256" key="1">
    <source>
        <dbReference type="SAM" id="Phobius"/>
    </source>
</evidence>
<name>A0A239VHR3_9MICO</name>
<accession>A0A239VHR3</accession>